<dbReference type="RefSeq" id="WP_146515909.1">
    <property type="nucleotide sequence ID" value="NZ_SJPI01000002.1"/>
</dbReference>
<comment type="caution">
    <text evidence="1">The sequence shown here is derived from an EMBL/GenBank/DDBJ whole genome shotgun (WGS) entry which is preliminary data.</text>
</comment>
<evidence type="ECO:0000313" key="1">
    <source>
        <dbReference type="EMBL" id="TWT50731.1"/>
    </source>
</evidence>
<gene>
    <name evidence="1" type="ORF">Pla22_34740</name>
</gene>
<evidence type="ECO:0000313" key="2">
    <source>
        <dbReference type="Proteomes" id="UP000316598"/>
    </source>
</evidence>
<accession>A0A5C5WL01</accession>
<dbReference type="AlphaFoldDB" id="A0A5C5WL01"/>
<proteinExistence type="predicted"/>
<keyword evidence="2" id="KW-1185">Reference proteome</keyword>
<sequence>MVLSRTTVSADFTAAGYLIAPTYVTVHGWLMVAIGTTGLEWIDGLVRMTERTGANFFKPTVLSVAIVVQSAVSRVS</sequence>
<name>A0A5C5WL01_9BACT</name>
<dbReference type="EMBL" id="SJPI01000002">
    <property type="protein sequence ID" value="TWT50731.1"/>
    <property type="molecule type" value="Genomic_DNA"/>
</dbReference>
<dbReference type="Proteomes" id="UP000316598">
    <property type="component" value="Unassembled WGS sequence"/>
</dbReference>
<protein>
    <submittedName>
        <fullName evidence="1">Uncharacterized protein</fullName>
    </submittedName>
</protein>
<organism evidence="1 2">
    <name type="scientific">Rubripirellula amarantea</name>
    <dbReference type="NCBI Taxonomy" id="2527999"/>
    <lineage>
        <taxon>Bacteria</taxon>
        <taxon>Pseudomonadati</taxon>
        <taxon>Planctomycetota</taxon>
        <taxon>Planctomycetia</taxon>
        <taxon>Pirellulales</taxon>
        <taxon>Pirellulaceae</taxon>
        <taxon>Rubripirellula</taxon>
    </lineage>
</organism>
<reference evidence="1 2" key="1">
    <citation type="submission" date="2019-02" db="EMBL/GenBank/DDBJ databases">
        <title>Deep-cultivation of Planctomycetes and their phenomic and genomic characterization uncovers novel biology.</title>
        <authorList>
            <person name="Wiegand S."/>
            <person name="Jogler M."/>
            <person name="Boedeker C."/>
            <person name="Pinto D."/>
            <person name="Vollmers J."/>
            <person name="Rivas-Marin E."/>
            <person name="Kohn T."/>
            <person name="Peeters S.H."/>
            <person name="Heuer A."/>
            <person name="Rast P."/>
            <person name="Oberbeckmann S."/>
            <person name="Bunk B."/>
            <person name="Jeske O."/>
            <person name="Meyerdierks A."/>
            <person name="Storesund J.E."/>
            <person name="Kallscheuer N."/>
            <person name="Luecker S."/>
            <person name="Lage O.M."/>
            <person name="Pohl T."/>
            <person name="Merkel B.J."/>
            <person name="Hornburger P."/>
            <person name="Mueller R.-W."/>
            <person name="Bruemmer F."/>
            <person name="Labrenz M."/>
            <person name="Spormann A.M."/>
            <person name="Op Den Camp H."/>
            <person name="Overmann J."/>
            <person name="Amann R."/>
            <person name="Jetten M.S.M."/>
            <person name="Mascher T."/>
            <person name="Medema M.H."/>
            <person name="Devos D.P."/>
            <person name="Kaster A.-K."/>
            <person name="Ovreas L."/>
            <person name="Rohde M."/>
            <person name="Galperin M.Y."/>
            <person name="Jogler C."/>
        </authorList>
    </citation>
    <scope>NUCLEOTIDE SEQUENCE [LARGE SCALE GENOMIC DNA]</scope>
    <source>
        <strain evidence="1 2">Pla22</strain>
    </source>
</reference>